<comment type="catalytic activity">
    <reaction evidence="9">
        <text>N(4)-(alpha-D-Man-(1-&gt;2)-alpha-D-Man-(1-&gt;2)-alpha-D-Man-(1-&gt;3)-[alpha-D-Man-(1-&gt;3)-[alpha-D-Man-(1-&gt;2)-alpha-D-Man-(1-&gt;6)]-alpha-D-Man-(1-&gt;6)]-beta-D-Man-(1-&gt;4)-beta-D-GlcNAc-(1-&gt;4)-beta-D-GlcNAc)-L-asparaginyl-[protein] (N-glucan mannose isomer 8A1,2,3B1,3) + 3 H2O = N(4)-(alpha-D-Man-(1-&gt;3)-[alpha-D-Man-(1-&gt;3)-[alpha-D-Man-(1-&gt;6)]-alpha-D-Man-(1-&gt;6)]-beta-D-Man-(1-&gt;4)-beta-D-GlcNAc-(1-&gt;4)-beta-D-GlcNAc)-L-asparaginyl-[protein] (N-glucan mannose isomer 5A1,2) + 3 beta-D-mannose</text>
        <dbReference type="Rhea" id="RHEA:56028"/>
        <dbReference type="Rhea" id="RHEA-COMP:14358"/>
        <dbReference type="Rhea" id="RHEA-COMP:14367"/>
        <dbReference type="ChEBI" id="CHEBI:15377"/>
        <dbReference type="ChEBI" id="CHEBI:28563"/>
        <dbReference type="ChEBI" id="CHEBI:59087"/>
        <dbReference type="ChEBI" id="CHEBI:60628"/>
        <dbReference type="EC" id="3.2.1.113"/>
    </reaction>
</comment>
<dbReference type="OrthoDB" id="8118055at2759"/>
<dbReference type="RefSeq" id="XP_025378494.1">
    <property type="nucleotide sequence ID" value="XM_025524771.1"/>
</dbReference>
<evidence type="ECO:0000256" key="6">
    <source>
        <dbReference type="ARBA" id="ARBA00023157"/>
    </source>
</evidence>
<keyword evidence="6 12" id="KW-1015">Disulfide bond</keyword>
<evidence type="ECO:0000313" key="14">
    <source>
        <dbReference type="EMBL" id="PWN91296.1"/>
    </source>
</evidence>
<keyword evidence="8 13" id="KW-0326">Glycosidase</keyword>
<dbReference type="Gene3D" id="1.50.10.10">
    <property type="match status" value="1"/>
</dbReference>
<comment type="cofactor">
    <cofactor evidence="1 11">
        <name>Ca(2+)</name>
        <dbReference type="ChEBI" id="CHEBI:29108"/>
    </cofactor>
</comment>
<keyword evidence="4" id="KW-0732">Signal</keyword>
<protein>
    <recommendedName>
        <fullName evidence="13">alpha-1,2-Mannosidase</fullName>
        <ecNumber evidence="13">3.2.1.-</ecNumber>
    </recommendedName>
</protein>
<evidence type="ECO:0000256" key="2">
    <source>
        <dbReference type="ARBA" id="ARBA00004922"/>
    </source>
</evidence>
<evidence type="ECO:0000256" key="7">
    <source>
        <dbReference type="ARBA" id="ARBA00023180"/>
    </source>
</evidence>
<dbReference type="InterPro" id="IPR012341">
    <property type="entry name" value="6hp_glycosidase-like_sf"/>
</dbReference>
<dbReference type="PRINTS" id="PR00747">
    <property type="entry name" value="GLYHDRLASE47"/>
</dbReference>
<dbReference type="SUPFAM" id="SSF48225">
    <property type="entry name" value="Seven-hairpin glycosidases"/>
    <property type="match status" value="1"/>
</dbReference>
<dbReference type="InParanoid" id="A0A316YQJ9"/>
<feature type="disulfide bond" evidence="12">
    <location>
        <begin position="291"/>
        <end position="320"/>
    </location>
</feature>
<dbReference type="InterPro" id="IPR001382">
    <property type="entry name" value="Glyco_hydro_47"/>
</dbReference>
<keyword evidence="7" id="KW-0325">Glycoprotein</keyword>
<dbReference type="InterPro" id="IPR036026">
    <property type="entry name" value="Seven-hairpin_glycosidases"/>
</dbReference>
<dbReference type="GO" id="GO:0005975">
    <property type="term" value="P:carbohydrate metabolic process"/>
    <property type="evidence" value="ECO:0007669"/>
    <property type="project" value="InterPro"/>
</dbReference>
<feature type="binding site" evidence="11">
    <location>
        <position position="463"/>
    </location>
    <ligand>
        <name>Ca(2+)</name>
        <dbReference type="ChEBI" id="CHEBI:29108"/>
    </ligand>
</feature>
<comment type="pathway">
    <text evidence="2">Protein modification; protein glycosylation.</text>
</comment>
<dbReference type="EMBL" id="KZ819635">
    <property type="protein sequence ID" value="PWN91296.1"/>
    <property type="molecule type" value="Genomic_DNA"/>
</dbReference>
<dbReference type="InterPro" id="IPR050749">
    <property type="entry name" value="Glycosyl_Hydrolase_47"/>
</dbReference>
<reference evidence="14 15" key="1">
    <citation type="journal article" date="2018" name="Mol. Biol. Evol.">
        <title>Broad Genomic Sampling Reveals a Smut Pathogenic Ancestry of the Fungal Clade Ustilaginomycotina.</title>
        <authorList>
            <person name="Kijpornyongpan T."/>
            <person name="Mondo S.J."/>
            <person name="Barry K."/>
            <person name="Sandor L."/>
            <person name="Lee J."/>
            <person name="Lipzen A."/>
            <person name="Pangilinan J."/>
            <person name="LaButti K."/>
            <person name="Hainaut M."/>
            <person name="Henrissat B."/>
            <person name="Grigoriev I.V."/>
            <person name="Spatafora J.W."/>
            <person name="Aime M.C."/>
        </authorList>
    </citation>
    <scope>NUCLEOTIDE SEQUENCE [LARGE SCALE GENOMIC DNA]</scope>
    <source>
        <strain evidence="14 15">MCA 4198</strain>
    </source>
</reference>
<dbReference type="GO" id="GO:0016020">
    <property type="term" value="C:membrane"/>
    <property type="evidence" value="ECO:0007669"/>
    <property type="project" value="InterPro"/>
</dbReference>
<accession>A0A316YQJ9</accession>
<dbReference type="AlphaFoldDB" id="A0A316YQJ9"/>
<evidence type="ECO:0000256" key="3">
    <source>
        <dbReference type="ARBA" id="ARBA00007658"/>
    </source>
</evidence>
<proteinExistence type="inferred from homology"/>
<dbReference type="GO" id="GO:0005783">
    <property type="term" value="C:endoplasmic reticulum"/>
    <property type="evidence" value="ECO:0007669"/>
    <property type="project" value="TreeGrafter"/>
</dbReference>
<evidence type="ECO:0000256" key="10">
    <source>
        <dbReference type="ARBA" id="ARBA00048605"/>
    </source>
</evidence>
<dbReference type="PANTHER" id="PTHR11742">
    <property type="entry name" value="MANNOSYL-OLIGOSACCHARIDE ALPHA-1,2-MANNOSIDASE-RELATED"/>
    <property type="match status" value="1"/>
</dbReference>
<evidence type="ECO:0000313" key="15">
    <source>
        <dbReference type="Proteomes" id="UP000245768"/>
    </source>
</evidence>
<gene>
    <name evidence="14" type="ORF">FA10DRAFT_299923</name>
</gene>
<evidence type="ECO:0000256" key="4">
    <source>
        <dbReference type="ARBA" id="ARBA00022729"/>
    </source>
</evidence>
<evidence type="ECO:0000256" key="8">
    <source>
        <dbReference type="ARBA" id="ARBA00023295"/>
    </source>
</evidence>
<dbReference type="GO" id="GO:0036503">
    <property type="term" value="P:ERAD pathway"/>
    <property type="evidence" value="ECO:0007669"/>
    <property type="project" value="UniProtKB-ARBA"/>
</dbReference>
<keyword evidence="11" id="KW-0106">Calcium</keyword>
<keyword evidence="5 13" id="KW-0378">Hydrolase</keyword>
<dbReference type="Pfam" id="PF01532">
    <property type="entry name" value="Glyco_hydro_47"/>
    <property type="match status" value="1"/>
</dbReference>
<evidence type="ECO:0000256" key="13">
    <source>
        <dbReference type="RuleBase" id="RU361193"/>
    </source>
</evidence>
<name>A0A316YQJ9_9BASI</name>
<comment type="similarity">
    <text evidence="3 13">Belongs to the glycosyl hydrolase 47 family.</text>
</comment>
<dbReference type="GeneID" id="37046687"/>
<evidence type="ECO:0000256" key="11">
    <source>
        <dbReference type="PIRSR" id="PIRSR601382-2"/>
    </source>
</evidence>
<evidence type="ECO:0000256" key="1">
    <source>
        <dbReference type="ARBA" id="ARBA00001913"/>
    </source>
</evidence>
<comment type="catalytic activity">
    <reaction evidence="10">
        <text>N(4)-(alpha-D-Man-(1-&gt;2)-alpha-D-Man-(1-&gt;2)-alpha-D-Man-(1-&gt;3)-[alpha-D-Man-(1-&gt;2)-alpha-D-Man-(1-&gt;3)-[alpha-D-Man-(1-&gt;2)-alpha-D-Man-(1-&gt;6)]-alpha-D-Man-(1-&gt;6)]-beta-D-Man-(1-&gt;4)-beta-D-GlcNAc-(1-&gt;4)-beta-D-GlcNAc)-L-asparaginyl-[protein] (N-glucan mannose isomer 9A1,2,3B1,2,3) + 4 H2O = N(4)-(alpha-D-Man-(1-&gt;3)-[alpha-D-Man-(1-&gt;3)-[alpha-D-Man-(1-&gt;6)]-alpha-D-Man-(1-&gt;6)]-beta-D-Man-(1-&gt;4)-beta-D-GlcNAc-(1-&gt;4)-beta-D-GlcNAc)-L-asparaginyl-[protein] (N-glucan mannose isomer 5A1,2) + 4 beta-D-mannose</text>
        <dbReference type="Rhea" id="RHEA:56008"/>
        <dbReference type="Rhea" id="RHEA-COMP:14356"/>
        <dbReference type="Rhea" id="RHEA-COMP:14367"/>
        <dbReference type="ChEBI" id="CHEBI:15377"/>
        <dbReference type="ChEBI" id="CHEBI:28563"/>
        <dbReference type="ChEBI" id="CHEBI:59087"/>
        <dbReference type="ChEBI" id="CHEBI:139493"/>
        <dbReference type="EC" id="3.2.1.113"/>
    </reaction>
</comment>
<organism evidence="14 15">
    <name type="scientific">Acaromyces ingoldii</name>
    <dbReference type="NCBI Taxonomy" id="215250"/>
    <lineage>
        <taxon>Eukaryota</taxon>
        <taxon>Fungi</taxon>
        <taxon>Dikarya</taxon>
        <taxon>Basidiomycota</taxon>
        <taxon>Ustilaginomycotina</taxon>
        <taxon>Exobasidiomycetes</taxon>
        <taxon>Exobasidiales</taxon>
        <taxon>Cryptobasidiaceae</taxon>
        <taxon>Acaromyces</taxon>
    </lineage>
</organism>
<dbReference type="GO" id="GO:0005509">
    <property type="term" value="F:calcium ion binding"/>
    <property type="evidence" value="ECO:0007669"/>
    <property type="project" value="InterPro"/>
</dbReference>
<sequence>MFLETYHAYEQYAFGYDVLKPITMNGSNFDSVLAGWGGTIVDAMSTMIVMGLGDSEEYKRALEHVKKTDFTSTSVHHPEREALGVVSLFELTIRYLGGLVSAYELNGERPEERFLVDKAISLADKLAVGWYKHNRIPFNYVNINEGKPDNLSDTANYAEAGTLTLEWSRLSKYTGDDRYRNLSEGSAIALSENEGIFPNLYAMEIYPTNESTSGDLVTFSGGTDSFYEYLSKYPYLIGDPQHPFLETYGQSIKSAKQYLVSHPQLKPFTFLTSYSEKLFNGTRNSFSHLGCFAGANIALYGRLRRSDEDTQLGLEIAESCAHIVDAASTRLEAGGWGWRDRKTGRAQGHKFVSPGQILHEEDFGVFLTIEDFNGSPEIQESVLYGYRMTGDPYWRDLGWALFGAMKTYLDTGRGIAGIQNVNDRSSKLDDETPTYFYAEIMKYLYLLFDDPDHYSLDDYVLNTEGHPFKVQHNEAFGKVQGNFPYKRLNL</sequence>
<keyword evidence="15" id="KW-1185">Reference proteome</keyword>
<dbReference type="PANTHER" id="PTHR11742:SF101">
    <property type="entry name" value="MANNOSYL-OLIGOSACCHARIDE ALPHA-1,2-MANNOSIDASE 1B"/>
    <property type="match status" value="1"/>
</dbReference>
<evidence type="ECO:0000256" key="9">
    <source>
        <dbReference type="ARBA" id="ARBA00047669"/>
    </source>
</evidence>
<evidence type="ECO:0000256" key="12">
    <source>
        <dbReference type="PIRSR" id="PIRSR601382-3"/>
    </source>
</evidence>
<dbReference type="GO" id="GO:0004571">
    <property type="term" value="F:mannosyl-oligosaccharide 1,2-alpha-mannosidase activity"/>
    <property type="evidence" value="ECO:0007669"/>
    <property type="project" value="UniProtKB-EC"/>
</dbReference>
<dbReference type="EC" id="3.2.1.-" evidence="13"/>
<evidence type="ECO:0000256" key="5">
    <source>
        <dbReference type="ARBA" id="ARBA00022801"/>
    </source>
</evidence>
<keyword evidence="11" id="KW-0479">Metal-binding</keyword>
<dbReference type="Proteomes" id="UP000245768">
    <property type="component" value="Unassembled WGS sequence"/>
</dbReference>